<comment type="caution">
    <text evidence="2">The sequence shown here is derived from an EMBL/GenBank/DDBJ whole genome shotgun (WGS) entry which is preliminary data.</text>
</comment>
<feature type="compositionally biased region" description="Low complexity" evidence="1">
    <location>
        <begin position="10"/>
        <end position="20"/>
    </location>
</feature>
<evidence type="ECO:0000256" key="1">
    <source>
        <dbReference type="SAM" id="MobiDB-lite"/>
    </source>
</evidence>
<name>A0A9W6PMA0_9ACTN</name>
<sequence length="107" mass="11430">MRGRDQGAVGARAHLAAGRPAEAARIAAAEAARAHASGERLAETEALIAHATAATRLGDDATARTARTRADHLTRTLPYPPGTPGSSPCTRSWRTDSEHVWWLLRRV</sequence>
<accession>A0A9W6PMA0</accession>
<protein>
    <submittedName>
        <fullName evidence="2">Uncharacterized protein</fullName>
    </submittedName>
</protein>
<dbReference type="EMBL" id="BSRX01000038">
    <property type="protein sequence ID" value="GLW57469.1"/>
    <property type="molecule type" value="Genomic_DNA"/>
</dbReference>
<reference evidence="2" key="1">
    <citation type="submission" date="2023-02" db="EMBL/GenBank/DDBJ databases">
        <title>Kitasatospora phosalacinea NBRC 14362.</title>
        <authorList>
            <person name="Ichikawa N."/>
            <person name="Sato H."/>
            <person name="Tonouchi N."/>
        </authorList>
    </citation>
    <scope>NUCLEOTIDE SEQUENCE</scope>
    <source>
        <strain evidence="2">NBRC 14362</strain>
    </source>
</reference>
<evidence type="ECO:0000313" key="2">
    <source>
        <dbReference type="EMBL" id="GLW57469.1"/>
    </source>
</evidence>
<evidence type="ECO:0000313" key="3">
    <source>
        <dbReference type="Proteomes" id="UP001165143"/>
    </source>
</evidence>
<feature type="region of interest" description="Disordered" evidence="1">
    <location>
        <begin position="1"/>
        <end position="20"/>
    </location>
</feature>
<dbReference type="AlphaFoldDB" id="A0A9W6PMA0"/>
<dbReference type="Proteomes" id="UP001165143">
    <property type="component" value="Unassembled WGS sequence"/>
</dbReference>
<organism evidence="2 3">
    <name type="scientific">Kitasatospora phosalacinea</name>
    <dbReference type="NCBI Taxonomy" id="2065"/>
    <lineage>
        <taxon>Bacteria</taxon>
        <taxon>Bacillati</taxon>
        <taxon>Actinomycetota</taxon>
        <taxon>Actinomycetes</taxon>
        <taxon>Kitasatosporales</taxon>
        <taxon>Streptomycetaceae</taxon>
        <taxon>Kitasatospora</taxon>
    </lineage>
</organism>
<gene>
    <name evidence="2" type="ORF">Kpho01_54800</name>
</gene>
<proteinExistence type="predicted"/>